<organism evidence="3 4">
    <name type="scientific">Methanobacterium paludis (strain DSM 25820 / JCM 18151 / SWAN1)</name>
    <dbReference type="NCBI Taxonomy" id="868131"/>
    <lineage>
        <taxon>Archaea</taxon>
        <taxon>Methanobacteriati</taxon>
        <taxon>Methanobacteriota</taxon>
        <taxon>Methanomada group</taxon>
        <taxon>Methanobacteria</taxon>
        <taxon>Methanobacteriales</taxon>
        <taxon>Methanobacteriaceae</taxon>
        <taxon>Methanobacterium</taxon>
    </lineage>
</organism>
<protein>
    <submittedName>
        <fullName evidence="3">Glyoxalase/bleomycin resistance protein/dioxygenase</fullName>
    </submittedName>
</protein>
<name>F6D783_METPW</name>
<evidence type="ECO:0000313" key="3">
    <source>
        <dbReference type="EMBL" id="AEG18417.1"/>
    </source>
</evidence>
<dbReference type="SUPFAM" id="SSF54593">
    <property type="entry name" value="Glyoxalase/Bleomycin resistance protein/Dihydroxybiphenyl dioxygenase"/>
    <property type="match status" value="1"/>
</dbReference>
<gene>
    <name evidence="3" type="ordered locus">MSWAN_1403</name>
</gene>
<reference evidence="3 4" key="1">
    <citation type="journal article" date="2014" name="Int. J. Syst. Evol. Microbiol.">
        <title>Methanobacterium paludis sp. nov. and a novel strain of Methanobacterium lacus isolated from northern peatlands.</title>
        <authorList>
            <person name="Cadillo-Quiroz H."/>
            <person name="Brauer S.L."/>
            <person name="Goodson N."/>
            <person name="Yavitt J.B."/>
            <person name="Zinder S.H."/>
        </authorList>
    </citation>
    <scope>NUCLEOTIDE SEQUENCE [LARGE SCALE GENOMIC DNA]</scope>
    <source>
        <strain evidence="4">DSM 25820 / JCM 18151 / SWAN1</strain>
    </source>
</reference>
<dbReference type="PANTHER" id="PTHR43048">
    <property type="entry name" value="METHYLMALONYL-COA EPIMERASE"/>
    <property type="match status" value="1"/>
</dbReference>
<dbReference type="Gene3D" id="3.10.180.10">
    <property type="entry name" value="2,3-Dihydroxybiphenyl 1,2-Dioxygenase, domain 1"/>
    <property type="match status" value="1"/>
</dbReference>
<dbReference type="InterPro" id="IPR051785">
    <property type="entry name" value="MMCE/EMCE_epimerase"/>
</dbReference>
<dbReference type="AlphaFoldDB" id="F6D783"/>
<feature type="domain" description="VOC" evidence="2">
    <location>
        <begin position="2"/>
        <end position="118"/>
    </location>
</feature>
<sequence>MKVKYATIAVKDMDESIEFYSEVLGFKVDGKINPHQGLNITFLRNEGDAMIELIENVEEPEKQGIFMVGMEVSDMETTAKELLSKGAKFTRGPIEVGDGAKIAFLKDPNGVEIELIQH</sequence>
<dbReference type="InterPro" id="IPR029068">
    <property type="entry name" value="Glyas_Bleomycin-R_OHBP_Dase"/>
</dbReference>
<dbReference type="GO" id="GO:0046872">
    <property type="term" value="F:metal ion binding"/>
    <property type="evidence" value="ECO:0007669"/>
    <property type="project" value="UniProtKB-KW"/>
</dbReference>
<dbReference type="PROSITE" id="PS51819">
    <property type="entry name" value="VOC"/>
    <property type="match status" value="1"/>
</dbReference>
<evidence type="ECO:0000256" key="1">
    <source>
        <dbReference type="ARBA" id="ARBA00022723"/>
    </source>
</evidence>
<keyword evidence="1" id="KW-0479">Metal-binding</keyword>
<dbReference type="InterPro" id="IPR037523">
    <property type="entry name" value="VOC_core"/>
</dbReference>
<dbReference type="PANTHER" id="PTHR43048:SF3">
    <property type="entry name" value="METHYLMALONYL-COA EPIMERASE, MITOCHONDRIAL"/>
    <property type="match status" value="1"/>
</dbReference>
<dbReference type="RefSeq" id="WP_013825918.1">
    <property type="nucleotide sequence ID" value="NC_015574.1"/>
</dbReference>
<dbReference type="OrthoDB" id="358887at2157"/>
<accession>F6D783</accession>
<evidence type="ECO:0000259" key="2">
    <source>
        <dbReference type="PROSITE" id="PS51819"/>
    </source>
</evidence>
<dbReference type="GO" id="GO:0046491">
    <property type="term" value="P:L-methylmalonyl-CoA metabolic process"/>
    <property type="evidence" value="ECO:0007669"/>
    <property type="project" value="TreeGrafter"/>
</dbReference>
<evidence type="ECO:0000313" key="4">
    <source>
        <dbReference type="Proteomes" id="UP000009231"/>
    </source>
</evidence>
<dbReference type="Proteomes" id="UP000009231">
    <property type="component" value="Chromosome"/>
</dbReference>
<proteinExistence type="predicted"/>
<dbReference type="STRING" id="868131.MSWAN_1403"/>
<dbReference type="KEGG" id="mew:MSWAN_1403"/>
<dbReference type="InterPro" id="IPR004360">
    <property type="entry name" value="Glyas_Fos-R_dOase_dom"/>
</dbReference>
<dbReference type="GeneID" id="10668908"/>
<dbReference type="GO" id="GO:0051213">
    <property type="term" value="F:dioxygenase activity"/>
    <property type="evidence" value="ECO:0007669"/>
    <property type="project" value="UniProtKB-KW"/>
</dbReference>
<dbReference type="Pfam" id="PF00903">
    <property type="entry name" value="Glyoxalase"/>
    <property type="match status" value="1"/>
</dbReference>
<dbReference type="EMBL" id="CP002772">
    <property type="protein sequence ID" value="AEG18417.1"/>
    <property type="molecule type" value="Genomic_DNA"/>
</dbReference>
<dbReference type="eggNOG" id="arCOG02708">
    <property type="taxonomic scope" value="Archaea"/>
</dbReference>
<dbReference type="GO" id="GO:0004493">
    <property type="term" value="F:methylmalonyl-CoA epimerase activity"/>
    <property type="evidence" value="ECO:0007669"/>
    <property type="project" value="TreeGrafter"/>
</dbReference>
<keyword evidence="4" id="KW-1185">Reference proteome</keyword>
<dbReference type="HOGENOM" id="CLU_046006_8_5_2"/>